<dbReference type="EnsemblMetazoa" id="ASIC018383-RA">
    <property type="protein sequence ID" value="ASIC018383-PA"/>
    <property type="gene ID" value="ASIC018383"/>
</dbReference>
<dbReference type="EMBL" id="ATLV01023862">
    <property type="status" value="NOT_ANNOTATED_CDS"/>
    <property type="molecule type" value="Genomic_DNA"/>
</dbReference>
<name>A0A084WHN6_ANOSI</name>
<reference evidence="3" key="2">
    <citation type="submission" date="2020-05" db="UniProtKB">
        <authorList>
            <consortium name="EnsemblMetazoa"/>
        </authorList>
    </citation>
    <scope>IDENTIFICATION</scope>
</reference>
<dbReference type="VEuPathDB" id="VectorBase:ASIC018383"/>
<dbReference type="GO" id="GO:0016746">
    <property type="term" value="F:acyltransferase activity"/>
    <property type="evidence" value="ECO:0007669"/>
    <property type="project" value="UniProtKB-KW"/>
</dbReference>
<accession>A0A084WHN6</accession>
<feature type="region of interest" description="Disordered" evidence="1">
    <location>
        <begin position="97"/>
        <end position="117"/>
    </location>
</feature>
<evidence type="ECO:0000313" key="3">
    <source>
        <dbReference type="EnsemblMetazoa" id="ASIC018383-PA"/>
    </source>
</evidence>
<keyword evidence="4" id="KW-1185">Reference proteome</keyword>
<sequence length="117" mass="12165">MAKNEKPATKPKAAKPEQPVNLSEPAGQPEAKRMPGKAGESEAMQSEGTGTGSEKGVQVQSLAAKATEAPGYKVPPVGLAGKLPPGLLLAGVSYSLEDPSYRERADGKLLSARKRKL</sequence>
<dbReference type="EMBL" id="KE525347">
    <property type="protein sequence ID" value="KFB49730.1"/>
    <property type="molecule type" value="Genomic_DNA"/>
</dbReference>
<protein>
    <submittedName>
        <fullName evidence="2 3">1-acyl-sn-glycerol-3-phosphate acyltransferase</fullName>
    </submittedName>
</protein>
<dbReference type="Proteomes" id="UP000030765">
    <property type="component" value="Unassembled WGS sequence"/>
</dbReference>
<reference evidence="2 4" key="1">
    <citation type="journal article" date="2014" name="BMC Genomics">
        <title>Genome sequence of Anopheles sinensis provides insight into genetics basis of mosquito competence for malaria parasites.</title>
        <authorList>
            <person name="Zhou D."/>
            <person name="Zhang D."/>
            <person name="Ding G."/>
            <person name="Shi L."/>
            <person name="Hou Q."/>
            <person name="Ye Y."/>
            <person name="Xu Y."/>
            <person name="Zhou H."/>
            <person name="Xiong C."/>
            <person name="Li S."/>
            <person name="Yu J."/>
            <person name="Hong S."/>
            <person name="Yu X."/>
            <person name="Zou P."/>
            <person name="Chen C."/>
            <person name="Chang X."/>
            <person name="Wang W."/>
            <person name="Lv Y."/>
            <person name="Sun Y."/>
            <person name="Ma L."/>
            <person name="Shen B."/>
            <person name="Zhu C."/>
        </authorList>
    </citation>
    <scope>NUCLEOTIDE SEQUENCE [LARGE SCALE GENOMIC DNA]</scope>
</reference>
<evidence type="ECO:0000313" key="2">
    <source>
        <dbReference type="EMBL" id="KFB49730.1"/>
    </source>
</evidence>
<dbReference type="AlphaFoldDB" id="A0A084WHN6"/>
<evidence type="ECO:0000313" key="4">
    <source>
        <dbReference type="Proteomes" id="UP000030765"/>
    </source>
</evidence>
<evidence type="ECO:0000256" key="1">
    <source>
        <dbReference type="SAM" id="MobiDB-lite"/>
    </source>
</evidence>
<keyword evidence="2" id="KW-0012">Acyltransferase</keyword>
<proteinExistence type="predicted"/>
<keyword evidence="2" id="KW-0808">Transferase</keyword>
<feature type="region of interest" description="Disordered" evidence="1">
    <location>
        <begin position="1"/>
        <end position="63"/>
    </location>
</feature>
<organism evidence="2">
    <name type="scientific">Anopheles sinensis</name>
    <name type="common">Mosquito</name>
    <dbReference type="NCBI Taxonomy" id="74873"/>
    <lineage>
        <taxon>Eukaryota</taxon>
        <taxon>Metazoa</taxon>
        <taxon>Ecdysozoa</taxon>
        <taxon>Arthropoda</taxon>
        <taxon>Hexapoda</taxon>
        <taxon>Insecta</taxon>
        <taxon>Pterygota</taxon>
        <taxon>Neoptera</taxon>
        <taxon>Endopterygota</taxon>
        <taxon>Diptera</taxon>
        <taxon>Nematocera</taxon>
        <taxon>Culicoidea</taxon>
        <taxon>Culicidae</taxon>
        <taxon>Anophelinae</taxon>
        <taxon>Anopheles</taxon>
    </lineage>
</organism>
<gene>
    <name evidence="2" type="ORF">ZHAS_00018383</name>
</gene>